<dbReference type="HOGENOM" id="CLU_1552828_0_0_7"/>
<dbReference type="STRING" id="96561.Dole_0573"/>
<protein>
    <recommendedName>
        <fullName evidence="2">Dinitrogenase iron-molybdenum cofactor biosynthesis domain-containing protein</fullName>
    </recommendedName>
</protein>
<dbReference type="Pfam" id="PF17253">
    <property type="entry name" value="DUF5320"/>
    <property type="match status" value="1"/>
</dbReference>
<evidence type="ECO:0000259" key="2">
    <source>
        <dbReference type="Pfam" id="PF02579"/>
    </source>
</evidence>
<evidence type="ECO:0000313" key="4">
    <source>
        <dbReference type="Proteomes" id="UP000008561"/>
    </source>
</evidence>
<dbReference type="InterPro" id="IPR003731">
    <property type="entry name" value="Di-Nase_FeMo-co_biosynth"/>
</dbReference>
<dbReference type="SUPFAM" id="SSF53146">
    <property type="entry name" value="Nitrogenase accessory factor-like"/>
    <property type="match status" value="1"/>
</dbReference>
<evidence type="ECO:0000313" key="3">
    <source>
        <dbReference type="EMBL" id="ABW66383.1"/>
    </source>
</evidence>
<dbReference type="InterPro" id="IPR036105">
    <property type="entry name" value="DiNase_FeMo-co_biosyn_sf"/>
</dbReference>
<dbReference type="KEGG" id="dol:Dole_0573"/>
<dbReference type="eggNOG" id="COG1433">
    <property type="taxonomic scope" value="Bacteria"/>
</dbReference>
<proteinExistence type="predicted"/>
<keyword evidence="4" id="KW-1185">Reference proteome</keyword>
<gene>
    <name evidence="3" type="ordered locus">Dole_0573</name>
</gene>
<dbReference type="Pfam" id="PF02579">
    <property type="entry name" value="Nitro_FeMo-Co"/>
    <property type="match status" value="1"/>
</dbReference>
<accession>A8ZU71</accession>
<name>A8ZU71_DESOH</name>
<evidence type="ECO:0000256" key="1">
    <source>
        <dbReference type="SAM" id="MobiDB-lite"/>
    </source>
</evidence>
<dbReference type="AlphaFoldDB" id="A8ZU71"/>
<organism evidence="3 4">
    <name type="scientific">Desulfosudis oleivorans (strain DSM 6200 / JCM 39069 / Hxd3)</name>
    <name type="common">Desulfococcus oleovorans</name>
    <dbReference type="NCBI Taxonomy" id="96561"/>
    <lineage>
        <taxon>Bacteria</taxon>
        <taxon>Pseudomonadati</taxon>
        <taxon>Thermodesulfobacteriota</taxon>
        <taxon>Desulfobacteria</taxon>
        <taxon>Desulfobacterales</taxon>
        <taxon>Desulfosudaceae</taxon>
        <taxon>Desulfosudis</taxon>
    </lineage>
</organism>
<dbReference type="InterPro" id="IPR035205">
    <property type="entry name" value="DUF5320"/>
</dbReference>
<feature type="region of interest" description="Disordered" evidence="1">
    <location>
        <begin position="87"/>
        <end position="172"/>
    </location>
</feature>
<reference evidence="3 4" key="1">
    <citation type="submission" date="2007-10" db="EMBL/GenBank/DDBJ databases">
        <title>Complete sequence of Desulfococcus oleovorans Hxd3.</title>
        <authorList>
            <consortium name="US DOE Joint Genome Institute"/>
            <person name="Copeland A."/>
            <person name="Lucas S."/>
            <person name="Lapidus A."/>
            <person name="Barry K."/>
            <person name="Glavina del Rio T."/>
            <person name="Dalin E."/>
            <person name="Tice H."/>
            <person name="Pitluck S."/>
            <person name="Kiss H."/>
            <person name="Brettin T."/>
            <person name="Bruce D."/>
            <person name="Detter J.C."/>
            <person name="Han C."/>
            <person name="Schmutz J."/>
            <person name="Larimer F."/>
            <person name="Land M."/>
            <person name="Hauser L."/>
            <person name="Kyrpides N."/>
            <person name="Kim E."/>
            <person name="Wawrik B."/>
            <person name="Richardson P."/>
        </authorList>
    </citation>
    <scope>NUCLEOTIDE SEQUENCE [LARGE SCALE GENOMIC DNA]</scope>
    <source>
        <strain evidence="4">DSM 6200 / JCM 39069 / Hxd3</strain>
    </source>
</reference>
<dbReference type="Gene3D" id="3.30.420.130">
    <property type="entry name" value="Dinitrogenase iron-molybdenum cofactor biosynthesis domain"/>
    <property type="match status" value="1"/>
</dbReference>
<feature type="compositionally biased region" description="Gly residues" evidence="1">
    <location>
        <begin position="119"/>
        <end position="172"/>
    </location>
</feature>
<dbReference type="Proteomes" id="UP000008561">
    <property type="component" value="Chromosome"/>
</dbReference>
<dbReference type="EMBL" id="CP000859">
    <property type="protein sequence ID" value="ABW66383.1"/>
    <property type="molecule type" value="Genomic_DNA"/>
</dbReference>
<sequence>MLAEIKDGEVVSRRYESIDPVWISHLADRLRELGVDVLICGAISQTPSTIIEANGIRLIPFIGGAIEEVLNAFARSGRIASDFLMPGCGRGQRRQGRGACPRSYKEVNAMPRSDRTGPQGLGPGTGRGRGPCQGGRTGTGTGQGTGQGQGQGRGQGRGQGAGNGAGQGKRNR</sequence>
<feature type="domain" description="Dinitrogenase iron-molybdenum cofactor biosynthesis" evidence="2">
    <location>
        <begin position="26"/>
        <end position="74"/>
    </location>
</feature>